<proteinExistence type="predicted"/>
<accession>A0A4U5MRI0</accession>
<gene>
    <name evidence="1" type="ORF">L596_019697</name>
</gene>
<dbReference type="Proteomes" id="UP000298663">
    <property type="component" value="Unassembled WGS sequence"/>
</dbReference>
<evidence type="ECO:0000313" key="1">
    <source>
        <dbReference type="EMBL" id="TKR72208.1"/>
    </source>
</evidence>
<comment type="caution">
    <text evidence="1">The sequence shown here is derived from an EMBL/GenBank/DDBJ whole genome shotgun (WGS) entry which is preliminary data.</text>
</comment>
<dbReference type="EMBL" id="AZBU02000006">
    <property type="protein sequence ID" value="TKR72208.1"/>
    <property type="molecule type" value="Genomic_DNA"/>
</dbReference>
<keyword evidence="2" id="KW-1185">Reference proteome</keyword>
<reference evidence="1 2" key="2">
    <citation type="journal article" date="2019" name="G3 (Bethesda)">
        <title>Hybrid Assembly of the Genome of the Entomopathogenic Nematode Steinernema carpocapsae Identifies the X-Chromosome.</title>
        <authorList>
            <person name="Serra L."/>
            <person name="Macchietto M."/>
            <person name="Macias-Munoz A."/>
            <person name="McGill C.J."/>
            <person name="Rodriguez I.M."/>
            <person name="Rodriguez B."/>
            <person name="Murad R."/>
            <person name="Mortazavi A."/>
        </authorList>
    </citation>
    <scope>NUCLEOTIDE SEQUENCE [LARGE SCALE GENOMIC DNA]</scope>
    <source>
        <strain evidence="1 2">ALL</strain>
    </source>
</reference>
<evidence type="ECO:0000313" key="2">
    <source>
        <dbReference type="Proteomes" id="UP000298663"/>
    </source>
</evidence>
<dbReference type="AlphaFoldDB" id="A0A4U5MRI0"/>
<sequence>MEVHANAKVFEESEVKLKLKRDSTVTKFLLVSFDKLCGRQTPCYTVFFLRTRAVKVALSTSLEDSGSSIHRYLTLVTGRQVFETVLFYLNLGSTAWVDVYIVPSDQLYTNR</sequence>
<organism evidence="1 2">
    <name type="scientific">Steinernema carpocapsae</name>
    <name type="common">Entomopathogenic nematode</name>
    <dbReference type="NCBI Taxonomy" id="34508"/>
    <lineage>
        <taxon>Eukaryota</taxon>
        <taxon>Metazoa</taxon>
        <taxon>Ecdysozoa</taxon>
        <taxon>Nematoda</taxon>
        <taxon>Chromadorea</taxon>
        <taxon>Rhabditida</taxon>
        <taxon>Tylenchina</taxon>
        <taxon>Panagrolaimomorpha</taxon>
        <taxon>Strongyloidoidea</taxon>
        <taxon>Steinernematidae</taxon>
        <taxon>Steinernema</taxon>
    </lineage>
</organism>
<reference evidence="1 2" key="1">
    <citation type="journal article" date="2015" name="Genome Biol.">
        <title>Comparative genomics of Steinernema reveals deeply conserved gene regulatory networks.</title>
        <authorList>
            <person name="Dillman A.R."/>
            <person name="Macchietto M."/>
            <person name="Porter C.F."/>
            <person name="Rogers A."/>
            <person name="Williams B."/>
            <person name="Antoshechkin I."/>
            <person name="Lee M.M."/>
            <person name="Goodwin Z."/>
            <person name="Lu X."/>
            <person name="Lewis E.E."/>
            <person name="Goodrich-Blair H."/>
            <person name="Stock S.P."/>
            <person name="Adams B.J."/>
            <person name="Sternberg P.W."/>
            <person name="Mortazavi A."/>
        </authorList>
    </citation>
    <scope>NUCLEOTIDE SEQUENCE [LARGE SCALE GENOMIC DNA]</scope>
    <source>
        <strain evidence="1 2">ALL</strain>
    </source>
</reference>
<protein>
    <submittedName>
        <fullName evidence="1">Uncharacterized protein</fullName>
    </submittedName>
</protein>
<name>A0A4U5MRI0_STECR</name>